<dbReference type="EMBL" id="CP129675">
    <property type="protein sequence ID" value="XDS46015.1"/>
    <property type="molecule type" value="Genomic_DNA"/>
</dbReference>
<dbReference type="Pfam" id="PF04854">
    <property type="entry name" value="DUF624"/>
    <property type="match status" value="1"/>
</dbReference>
<proteinExistence type="predicted"/>
<gene>
    <name evidence="4" type="ORF">QN062_08575</name>
    <name evidence="3" type="ORF">QN216_02765</name>
    <name evidence="2" type="ORF">QN217_07680</name>
</gene>
<dbReference type="InterPro" id="IPR006938">
    <property type="entry name" value="DUF624"/>
</dbReference>
<evidence type="ECO:0000313" key="4">
    <source>
        <dbReference type="EMBL" id="XDS50427.1"/>
    </source>
</evidence>
<dbReference type="RefSeq" id="WP_369341391.1">
    <property type="nucleotide sequence ID" value="NZ_CP129675.1"/>
</dbReference>
<dbReference type="EMBL" id="CP129683">
    <property type="protein sequence ID" value="XDS50427.1"/>
    <property type="molecule type" value="Genomic_DNA"/>
</dbReference>
<sequence length="204" mass="23153">MHNLFSIDGKMYQALNTAWQLIELNLIFMLASLPLVSVGASLSAMYAVAFQIRAEGSVPVWSRFWKAWKANAKQASVLWALQIALAVLMVLGYWAISSMSHGATIVLMLACVLIALVILASCYWYPLSSRYSLIISQIVTYSFIYGIRHVWQSAAMVIIAIVILGYVPIFQLRLLFIWAFFGFSLTAYLHTWLLQLVFDRYDEH</sequence>
<feature type="transmembrane region" description="Helical" evidence="1">
    <location>
        <begin position="26"/>
        <end position="54"/>
    </location>
</feature>
<evidence type="ECO:0000313" key="2">
    <source>
        <dbReference type="EMBL" id="XDS46015.1"/>
    </source>
</evidence>
<evidence type="ECO:0000256" key="1">
    <source>
        <dbReference type="SAM" id="Phobius"/>
    </source>
</evidence>
<feature type="transmembrane region" description="Helical" evidence="1">
    <location>
        <begin position="75"/>
        <end position="96"/>
    </location>
</feature>
<reference evidence="4" key="1">
    <citation type="submission" date="2023-07" db="EMBL/GenBank/DDBJ databases">
        <title>Bifidobacterium aquikefiriaerophilum sp. nov. and Bifidobacterium eccum sp. nov., isolated from water kefir.</title>
        <authorList>
            <person name="Breselge S."/>
            <person name="Bellassi P."/>
            <person name="Barcenilla C."/>
            <person name="Alvarez-Ordonez A."/>
            <person name="Morelli L."/>
            <person name="Cotter P.D."/>
        </authorList>
    </citation>
    <scope>NUCLEOTIDE SEQUENCE</scope>
    <source>
        <strain evidence="4">WK012_4_13</strain>
        <strain evidence="3">WK013_4_14</strain>
        <strain evidence="2">WK048_4_13</strain>
    </source>
</reference>
<keyword evidence="1" id="KW-0472">Membrane</keyword>
<keyword evidence="1" id="KW-1133">Transmembrane helix</keyword>
<dbReference type="EMBL" id="CP129682">
    <property type="protein sequence ID" value="XDS49203.1"/>
    <property type="molecule type" value="Genomic_DNA"/>
</dbReference>
<feature type="transmembrane region" description="Helical" evidence="1">
    <location>
        <begin position="102"/>
        <end position="125"/>
    </location>
</feature>
<dbReference type="KEGG" id="bfk:QN062_08575"/>
<feature type="transmembrane region" description="Helical" evidence="1">
    <location>
        <begin position="146"/>
        <end position="169"/>
    </location>
</feature>
<keyword evidence="1" id="KW-0812">Transmembrane</keyword>
<evidence type="ECO:0000313" key="3">
    <source>
        <dbReference type="EMBL" id="XDS49203.1"/>
    </source>
</evidence>
<accession>A0AB39UNI9</accession>
<name>A0AB39UNI9_9BIFI</name>
<feature type="transmembrane region" description="Helical" evidence="1">
    <location>
        <begin position="175"/>
        <end position="198"/>
    </location>
</feature>
<dbReference type="AlphaFoldDB" id="A0AB39UNI9"/>
<protein>
    <submittedName>
        <fullName evidence="4">DUF624 domain-containing protein</fullName>
    </submittedName>
</protein>
<organism evidence="4">
    <name type="scientific">Bifidobacterium fermentum</name>
    <dbReference type="NCBI Taxonomy" id="3059035"/>
    <lineage>
        <taxon>Bacteria</taxon>
        <taxon>Bacillati</taxon>
        <taxon>Actinomycetota</taxon>
        <taxon>Actinomycetes</taxon>
        <taxon>Bifidobacteriales</taxon>
        <taxon>Bifidobacteriaceae</taxon>
        <taxon>Bifidobacterium</taxon>
    </lineage>
</organism>